<evidence type="ECO:0000313" key="2">
    <source>
        <dbReference type="Proteomes" id="UP000474758"/>
    </source>
</evidence>
<proteinExistence type="predicted"/>
<evidence type="ECO:0000313" key="1">
    <source>
        <dbReference type="EMBL" id="NGQ93247.1"/>
    </source>
</evidence>
<organism evidence="1 2">
    <name type="scientific">Paragemmobacter kunshanensis</name>
    <dbReference type="NCBI Taxonomy" id="2583234"/>
    <lineage>
        <taxon>Bacteria</taxon>
        <taxon>Pseudomonadati</taxon>
        <taxon>Pseudomonadota</taxon>
        <taxon>Alphaproteobacteria</taxon>
        <taxon>Rhodobacterales</taxon>
        <taxon>Paracoccaceae</taxon>
        <taxon>Paragemmobacter</taxon>
    </lineage>
</organism>
<dbReference type="PANTHER" id="PTHR33415">
    <property type="entry name" value="PROTEIN EMBRYO DEFECTIVE 514"/>
    <property type="match status" value="1"/>
</dbReference>
<dbReference type="Proteomes" id="UP000474758">
    <property type="component" value="Unassembled WGS sequence"/>
</dbReference>
<name>A0A6M1U0I9_9RHOB</name>
<dbReference type="EMBL" id="JAALFE010000039">
    <property type="protein sequence ID" value="NGQ93247.1"/>
    <property type="molecule type" value="Genomic_DNA"/>
</dbReference>
<dbReference type="InterPro" id="IPR044673">
    <property type="entry name" value="DCL-like"/>
</dbReference>
<gene>
    <name evidence="1" type="ORF">G5V65_20370</name>
</gene>
<dbReference type="PANTHER" id="PTHR33415:SF12">
    <property type="entry name" value="PROTEIN EMBRYO DEFECTIVE 514"/>
    <property type="match status" value="1"/>
</dbReference>
<dbReference type="AlphaFoldDB" id="A0A6M1U0I9"/>
<dbReference type="Gene3D" id="3.10.450.40">
    <property type="match status" value="1"/>
</dbReference>
<keyword evidence="2" id="KW-1185">Reference proteome</keyword>
<accession>A0A6M1U0I9</accession>
<reference evidence="1 2" key="1">
    <citation type="submission" date="2020-02" db="EMBL/GenBank/DDBJ databases">
        <title>Rhodobacter translucens sp. nov., a novel bacterium isolated from activated sludge.</title>
        <authorList>
            <person name="Liu J."/>
        </authorList>
    </citation>
    <scope>NUCLEOTIDE SEQUENCE [LARGE SCALE GENOMIC DNA]</scope>
    <source>
        <strain evidence="1 2">HX-7-19</strain>
    </source>
</reference>
<comment type="caution">
    <text evidence="1">The sequence shown here is derived from an EMBL/GenBank/DDBJ whole genome shotgun (WGS) entry which is preliminary data.</text>
</comment>
<dbReference type="Pfam" id="PF11523">
    <property type="entry name" value="DUF3223"/>
    <property type="match status" value="1"/>
</dbReference>
<protein>
    <submittedName>
        <fullName evidence="1">DCL family protein</fullName>
    </submittedName>
</protein>
<sequence length="211" mass="23849">MLGRYKAGDRVSDNDALDLSALLERHDEYPQKVGKGVDHFEVMATEHGTNCFRIVRIDGTGTDFSYRHCITQRPPSRKQEVSAAFRRVIQLDLYAARDKFFSDHRGEDGKVSCAVTRERIVRDEAHMDHRPPMTFEVIVTTFLEGRGMSLDQVPITSGLDEQVSPEVTDVDLAEAFRGYHSRVAKLDIVKSAINLAQSSRNRIKDGRVKLT</sequence>